<dbReference type="PROSITE" id="PS51178">
    <property type="entry name" value="PASTA"/>
    <property type="match status" value="1"/>
</dbReference>
<dbReference type="Gene3D" id="1.10.287.1490">
    <property type="match status" value="1"/>
</dbReference>
<evidence type="ECO:0000256" key="1">
    <source>
        <dbReference type="SAM" id="Coils"/>
    </source>
</evidence>
<name>A0A2T6BUN9_9FLAO</name>
<reference evidence="3 4" key="1">
    <citation type="submission" date="2018-04" db="EMBL/GenBank/DDBJ databases">
        <title>Genomic Encyclopedia of Archaeal and Bacterial Type Strains, Phase II (KMG-II): from individual species to whole genera.</title>
        <authorList>
            <person name="Goeker M."/>
        </authorList>
    </citation>
    <scope>NUCLEOTIDE SEQUENCE [LARGE SCALE GENOMIC DNA]</scope>
    <source>
        <strain evidence="3 4">DSM 25731</strain>
    </source>
</reference>
<dbReference type="InterPro" id="IPR005543">
    <property type="entry name" value="PASTA_dom"/>
</dbReference>
<dbReference type="PANTHER" id="PTHR47357">
    <property type="entry name" value="COP1-INTERACTIVE PROTEIN 1"/>
    <property type="match status" value="1"/>
</dbReference>
<dbReference type="RefSeq" id="WP_108115939.1">
    <property type="nucleotide sequence ID" value="NZ_QBKT01000008.1"/>
</dbReference>
<evidence type="ECO:0000313" key="4">
    <source>
        <dbReference type="Proteomes" id="UP000244090"/>
    </source>
</evidence>
<dbReference type="CDD" id="cd06577">
    <property type="entry name" value="PASTA_pknB"/>
    <property type="match status" value="1"/>
</dbReference>
<dbReference type="OrthoDB" id="1185377at2"/>
<dbReference type="GO" id="GO:0005856">
    <property type="term" value="C:cytoskeleton"/>
    <property type="evidence" value="ECO:0007669"/>
    <property type="project" value="TreeGrafter"/>
</dbReference>
<proteinExistence type="predicted"/>
<dbReference type="GO" id="GO:0005200">
    <property type="term" value="F:structural constituent of cytoskeleton"/>
    <property type="evidence" value="ECO:0007669"/>
    <property type="project" value="TreeGrafter"/>
</dbReference>
<gene>
    <name evidence="3" type="ORF">C8N46_10895</name>
</gene>
<keyword evidence="4" id="KW-1185">Reference proteome</keyword>
<dbReference type="SMART" id="SM00740">
    <property type="entry name" value="PASTA"/>
    <property type="match status" value="1"/>
</dbReference>
<dbReference type="EMBL" id="QBKT01000008">
    <property type="protein sequence ID" value="PTX59785.1"/>
    <property type="molecule type" value="Genomic_DNA"/>
</dbReference>
<feature type="domain" description="PASTA" evidence="2">
    <location>
        <begin position="478"/>
        <end position="546"/>
    </location>
</feature>
<organism evidence="3 4">
    <name type="scientific">Kordia periserrulae</name>
    <dbReference type="NCBI Taxonomy" id="701523"/>
    <lineage>
        <taxon>Bacteria</taxon>
        <taxon>Pseudomonadati</taxon>
        <taxon>Bacteroidota</taxon>
        <taxon>Flavobacteriia</taxon>
        <taxon>Flavobacteriales</taxon>
        <taxon>Flavobacteriaceae</taxon>
        <taxon>Kordia</taxon>
    </lineage>
</organism>
<evidence type="ECO:0000259" key="2">
    <source>
        <dbReference type="PROSITE" id="PS51178"/>
    </source>
</evidence>
<sequence length="549" mass="61486">MAVNIQTIQFAHLLYDTYNKPIKTGKVQIQFYNVNLKSWLSLTDVLIVSNGKLAHSLAIPYRISTTDQTIRVVREMLKSGGTPSFRIINASSSSRLPEVIETNFKAVIKDDITLTIDFDKSWLLDPKKYIAKDDHIVIATQVPMFELTNTIQTIEIEKDKAIAQVSELNATITSLSDERQLLQNQLSNIQNDIETQHQQLADLNTSLQTVSSNLESERTLRETLEADKTNLETQLAAQREEMAAMEAISNDGSNFEVLYNELQIEVADIHNLNTDLQQQIDSITIERDDLQLQISTISLEKENLLAQVSEISTERDNLQQQVADISIQKENLEQQNESFLANISELQTAVQREKELTKATQLELQNTKILIETLEQNNTKLQQQLEEAQDFSITDHPNKLSASKVYSSIVNDVIKADAELANSNYKLSNISVNLKTTVEKGPEGTIFGLLDYESAKDVNSAAISDITLDIVPSQNTVTIEKDEMPNVLGLTETAVRKVLQTYGLRLDAVYHATKDENLVEGQSFKQSPAPGNPVEEGQEVLVIFAKPLN</sequence>
<dbReference type="Proteomes" id="UP000244090">
    <property type="component" value="Unassembled WGS sequence"/>
</dbReference>
<protein>
    <submittedName>
        <fullName evidence="3">PASTA domain-containing protein</fullName>
    </submittedName>
</protein>
<comment type="caution">
    <text evidence="3">The sequence shown here is derived from an EMBL/GenBank/DDBJ whole genome shotgun (WGS) entry which is preliminary data.</text>
</comment>
<dbReference type="Gene3D" id="3.30.10.20">
    <property type="match status" value="1"/>
</dbReference>
<evidence type="ECO:0000313" key="3">
    <source>
        <dbReference type="EMBL" id="PTX59785.1"/>
    </source>
</evidence>
<feature type="coiled-coil region" evidence="1">
    <location>
        <begin position="151"/>
        <end position="391"/>
    </location>
</feature>
<keyword evidence="1" id="KW-0175">Coiled coil</keyword>
<dbReference type="PANTHER" id="PTHR47357:SF1">
    <property type="entry name" value="SPINDLE POLE BODY COMPONENT 110"/>
    <property type="match status" value="1"/>
</dbReference>
<dbReference type="Pfam" id="PF03793">
    <property type="entry name" value="PASTA"/>
    <property type="match status" value="1"/>
</dbReference>
<accession>A0A2T6BUN9</accession>
<dbReference type="AlphaFoldDB" id="A0A2T6BUN9"/>